<accession>A0A088RPQ4</accession>
<dbReference type="GO" id="GO:0008173">
    <property type="term" value="F:RNA methyltransferase activity"/>
    <property type="evidence" value="ECO:0007669"/>
    <property type="project" value="InterPro"/>
</dbReference>
<keyword evidence="7" id="KW-1185">Reference proteome</keyword>
<proteinExistence type="inferred from homology"/>
<dbReference type="KEGG" id="lpan:LPMP_205810"/>
<keyword evidence="2 4" id="KW-0808">Transferase</keyword>
<feature type="compositionally biased region" description="Acidic residues" evidence="5">
    <location>
        <begin position="587"/>
        <end position="596"/>
    </location>
</feature>
<dbReference type="GO" id="GO:0006396">
    <property type="term" value="P:RNA processing"/>
    <property type="evidence" value="ECO:0007669"/>
    <property type="project" value="InterPro"/>
</dbReference>
<evidence type="ECO:0000256" key="5">
    <source>
        <dbReference type="SAM" id="MobiDB-lite"/>
    </source>
</evidence>
<dbReference type="PANTHER" id="PTHR45904">
    <property type="entry name" value="TRNA (URACIL-5-)-METHYLTRANSFERASE"/>
    <property type="match status" value="1"/>
</dbReference>
<feature type="binding site" evidence="4">
    <location>
        <position position="483"/>
    </location>
    <ligand>
        <name>S-adenosyl-L-methionine</name>
        <dbReference type="ChEBI" id="CHEBI:59789"/>
    </ligand>
</feature>
<dbReference type="CDD" id="cd02440">
    <property type="entry name" value="AdoMet_MTases"/>
    <property type="match status" value="1"/>
</dbReference>
<keyword evidence="3 4" id="KW-0949">S-adenosyl-L-methionine</keyword>
<organism evidence="6 7">
    <name type="scientific">Leishmania panamensis</name>
    <dbReference type="NCBI Taxonomy" id="5679"/>
    <lineage>
        <taxon>Eukaryota</taxon>
        <taxon>Discoba</taxon>
        <taxon>Euglenozoa</taxon>
        <taxon>Kinetoplastea</taxon>
        <taxon>Metakinetoplastina</taxon>
        <taxon>Trypanosomatida</taxon>
        <taxon>Trypanosomatidae</taxon>
        <taxon>Leishmaniinae</taxon>
        <taxon>Leishmania</taxon>
        <taxon>Leishmania guyanensis species complex</taxon>
    </lineage>
</organism>
<dbReference type="AlphaFoldDB" id="A0A088RPQ4"/>
<evidence type="ECO:0000256" key="2">
    <source>
        <dbReference type="ARBA" id="ARBA00022679"/>
    </source>
</evidence>
<dbReference type="GeneID" id="22574793"/>
<keyword evidence="1 4" id="KW-0489">Methyltransferase</keyword>
<dbReference type="VEuPathDB" id="TriTrypDB:LPMP_205810"/>
<name>A0A088RPQ4_LEIPA</name>
<evidence type="ECO:0000256" key="4">
    <source>
        <dbReference type="PROSITE-ProRule" id="PRU01024"/>
    </source>
</evidence>
<sequence>MPISPPPPSTETHDAVQLHEHSNANLLKIDTHDKYSTVGAIKKLIAKTLPAEQREIQEQPLLKGLLRINKNPKNPYLFMAFKTPEDRAVASTLLQTISHRGRPWMEASVSSRDLELTHKGGVKRLRDGNNGNGGSKLAQYEHLSMEEQLDRKKRHCLSVMRAILPSHGYGYASFQDRFLGIFTSPLREGYRNHVNLSFGLCADGTTSALGFQEGSLVEGTAAILPATLPGKDIVTMNTVAKVVAAALMNVCAEFRNAAKGGLDVFDKVKASGFWRKLQVRHNVKGEVMMDVEVDAASTTAEVWAAVRRRLVEVFTSDEMRVKLVVAAGLSTAAVVSLQCHTHTGISSLPFDVPREVLFGTPTLTEYLAGLCFELSPTAFFQVNTPGMETMLTKVTEVAELSTGTTLLDLCSGTGTIGLTLSKHVRRVIGIELVESAVANARRNAQQNGIANAEFHCGRVEHLLPSVISGLPAEDRGDIVVILDPPRAGVNSTVLKWIRGMETIRRVVYISCEQKALERDCPRLTKPNTKAYRGNPFEVTAAFAVDLFPHTHHVEMIAVLTRRPESTGAPLSVSVPALVPAPTSAESSAEDEEEAAIDVDNGCVE</sequence>
<feature type="region of interest" description="Disordered" evidence="5">
    <location>
        <begin position="580"/>
        <end position="604"/>
    </location>
</feature>
<evidence type="ECO:0000313" key="6">
    <source>
        <dbReference type="EMBL" id="AIN98072.1"/>
    </source>
</evidence>
<reference evidence="6 7" key="1">
    <citation type="journal article" date="2015" name="Sci. Rep.">
        <title>The genome of Leishmania panamensis: insights into genomics of the L. (Viannia) subgenus.</title>
        <authorList>
            <person name="Llanes A."/>
            <person name="Restrepo C.M."/>
            <person name="Vecchio G.D."/>
            <person name="Anguizola F.J."/>
            <person name="Lleonart R."/>
        </authorList>
    </citation>
    <scope>NUCLEOTIDE SEQUENCE [LARGE SCALE GENOMIC DNA]</scope>
    <source>
        <strain evidence="6 7">MHOM/PA/94/PSC-1</strain>
    </source>
</reference>
<gene>
    <name evidence="6" type="ORF">LPMP_205810</name>
</gene>
<dbReference type="Proteomes" id="UP000063063">
    <property type="component" value="Chromosome 20"/>
</dbReference>
<dbReference type="VEuPathDB" id="TriTrypDB:LPAL13_200065400"/>
<dbReference type="InterPro" id="IPR030391">
    <property type="entry name" value="MeTrfase_TrmA_CS"/>
</dbReference>
<comment type="similarity">
    <text evidence="4">Belongs to the class I-like SAM-binding methyltransferase superfamily. RNA M5U methyltransferase family.</text>
</comment>
<dbReference type="RefSeq" id="XP_010698779.1">
    <property type="nucleotide sequence ID" value="XM_010700477.1"/>
</dbReference>
<dbReference type="InterPro" id="IPR045850">
    <property type="entry name" value="TRM2_met"/>
</dbReference>
<dbReference type="Gene3D" id="2.40.50.1070">
    <property type="match status" value="1"/>
</dbReference>
<comment type="caution">
    <text evidence="4">Lacks conserved residue(s) required for the propagation of feature annotation.</text>
</comment>
<dbReference type="OrthoDB" id="10250660at2759"/>
<dbReference type="InterPro" id="IPR010280">
    <property type="entry name" value="U5_MeTrfase_fam"/>
</dbReference>
<evidence type="ECO:0000256" key="3">
    <source>
        <dbReference type="ARBA" id="ARBA00022691"/>
    </source>
</evidence>
<dbReference type="PROSITE" id="PS01231">
    <property type="entry name" value="TRMA_2"/>
    <property type="match status" value="1"/>
</dbReference>
<dbReference type="Pfam" id="PF05958">
    <property type="entry name" value="tRNA_U5-meth_tr"/>
    <property type="match status" value="1"/>
</dbReference>
<dbReference type="eggNOG" id="KOG2187">
    <property type="taxonomic scope" value="Eukaryota"/>
</dbReference>
<evidence type="ECO:0000256" key="1">
    <source>
        <dbReference type="ARBA" id="ARBA00022603"/>
    </source>
</evidence>
<dbReference type="GO" id="GO:0032259">
    <property type="term" value="P:methylation"/>
    <property type="evidence" value="ECO:0007669"/>
    <property type="project" value="UniProtKB-KW"/>
</dbReference>
<dbReference type="GO" id="GO:0003723">
    <property type="term" value="F:RNA binding"/>
    <property type="evidence" value="ECO:0007669"/>
    <property type="project" value="TreeGrafter"/>
</dbReference>
<feature type="binding site" evidence="4">
    <location>
        <position position="431"/>
    </location>
    <ligand>
        <name>S-adenosyl-L-methionine</name>
        <dbReference type="ChEBI" id="CHEBI:59789"/>
    </ligand>
</feature>
<dbReference type="EMBL" id="CP009389">
    <property type="protein sequence ID" value="AIN98072.1"/>
    <property type="molecule type" value="Genomic_DNA"/>
</dbReference>
<feature type="active site" description="Nucleophile" evidence="4">
    <location>
        <position position="511"/>
    </location>
</feature>
<dbReference type="SUPFAM" id="SSF53335">
    <property type="entry name" value="S-adenosyl-L-methionine-dependent methyltransferases"/>
    <property type="match status" value="1"/>
</dbReference>
<dbReference type="PROSITE" id="PS51687">
    <property type="entry name" value="SAM_MT_RNA_M5U"/>
    <property type="match status" value="1"/>
</dbReference>
<evidence type="ECO:0000313" key="7">
    <source>
        <dbReference type="Proteomes" id="UP000063063"/>
    </source>
</evidence>
<dbReference type="PANTHER" id="PTHR45904:SF2">
    <property type="entry name" value="TRNA (URACIL-5-)-METHYLTRANSFERASE HOMOLOG A"/>
    <property type="match status" value="1"/>
</dbReference>
<dbReference type="Gene3D" id="3.40.50.150">
    <property type="entry name" value="Vaccinia Virus protein VP39"/>
    <property type="match status" value="1"/>
</dbReference>
<feature type="binding site" evidence="4">
    <location>
        <position position="381"/>
    </location>
    <ligand>
        <name>S-adenosyl-L-methionine</name>
        <dbReference type="ChEBI" id="CHEBI:59789"/>
    </ligand>
</feature>
<protein>
    <submittedName>
        <fullName evidence="6">RNA methyltransferase, putative</fullName>
    </submittedName>
</protein>
<dbReference type="InterPro" id="IPR029063">
    <property type="entry name" value="SAM-dependent_MTases_sf"/>
</dbReference>